<accession>A0A8H3G1A1</accession>
<name>A0A8H3G1A1_9LECA</name>
<evidence type="ECO:0000313" key="2">
    <source>
        <dbReference type="Proteomes" id="UP000664534"/>
    </source>
</evidence>
<proteinExistence type="predicted"/>
<gene>
    <name evidence="1" type="ORF">IMSHALPRED_009693</name>
</gene>
<organism evidence="1 2">
    <name type="scientific">Imshaugia aleurites</name>
    <dbReference type="NCBI Taxonomy" id="172621"/>
    <lineage>
        <taxon>Eukaryota</taxon>
        <taxon>Fungi</taxon>
        <taxon>Dikarya</taxon>
        <taxon>Ascomycota</taxon>
        <taxon>Pezizomycotina</taxon>
        <taxon>Lecanoromycetes</taxon>
        <taxon>OSLEUM clade</taxon>
        <taxon>Lecanoromycetidae</taxon>
        <taxon>Lecanorales</taxon>
        <taxon>Lecanorineae</taxon>
        <taxon>Parmeliaceae</taxon>
        <taxon>Imshaugia</taxon>
    </lineage>
</organism>
<evidence type="ECO:0000313" key="1">
    <source>
        <dbReference type="EMBL" id="CAF9934396.1"/>
    </source>
</evidence>
<keyword evidence="2" id="KW-1185">Reference proteome</keyword>
<reference evidence="1" key="1">
    <citation type="submission" date="2021-03" db="EMBL/GenBank/DDBJ databases">
        <authorList>
            <person name="Tagirdzhanova G."/>
        </authorList>
    </citation>
    <scope>NUCLEOTIDE SEQUENCE</scope>
</reference>
<dbReference type="Proteomes" id="UP000664534">
    <property type="component" value="Unassembled WGS sequence"/>
</dbReference>
<sequence length="175" mass="20212">MDYLPHDPDAYPFARDLFMSIPLVYGLPGISWDDLYDQKVVYTMILLRVFKNPIEELIQVSNCIFNPPWELFTMPTPGQVRGQFILRRHATLDEWRHMWTWQTLVPQDLPGMRDIYEILLRLNDYVCTRVVGGEGGLGHFDSFLGDIRNVIGFVTRAAQGCGIELLVREDLPRGV</sequence>
<protein>
    <submittedName>
        <fullName evidence="1">Uncharacterized protein</fullName>
    </submittedName>
</protein>
<dbReference type="EMBL" id="CAJPDT010000076">
    <property type="protein sequence ID" value="CAF9934396.1"/>
    <property type="molecule type" value="Genomic_DNA"/>
</dbReference>
<comment type="caution">
    <text evidence="1">The sequence shown here is derived from an EMBL/GenBank/DDBJ whole genome shotgun (WGS) entry which is preliminary data.</text>
</comment>
<dbReference type="AlphaFoldDB" id="A0A8H3G1A1"/>